<feature type="transmembrane region" description="Helical" evidence="1">
    <location>
        <begin position="9"/>
        <end position="28"/>
    </location>
</feature>
<evidence type="ECO:0000313" key="3">
    <source>
        <dbReference type="Proteomes" id="UP000000599"/>
    </source>
</evidence>
<sequence length="200" mass="23635">MVHWIILDFPLRSIAICIGFDAFFFFLWDPTSSWYYVVSFALYLITVVLVLFLIVHYEERIRVYDEKLEKFVIPEFIDNRPFKEKSFGQRDAVLAVMLRNVNTKFVSETKIKYTFKNTEQLVNFHDTLIAGFSKRYLETYKDLPLEDIQGWDRMLLVAKNVQDEDLKDVYGNLVSSDIVHKYSNIRPAIRGNGMLRPKNL</sequence>
<dbReference type="HOGENOM" id="CLU_103830_0_0_1"/>
<keyword evidence="1" id="KW-1133">Transmembrane helix</keyword>
<dbReference type="EMBL" id="CR382137">
    <property type="protein sequence ID" value="CAG88598.2"/>
    <property type="molecule type" value="Genomic_DNA"/>
</dbReference>
<dbReference type="RefSeq" id="XP_460314.2">
    <property type="nucleotide sequence ID" value="XM_460314.2"/>
</dbReference>
<protein>
    <submittedName>
        <fullName evidence="2">DEHA2E23364p</fullName>
    </submittedName>
</protein>
<reference evidence="2 3" key="1">
    <citation type="journal article" date="2004" name="Nature">
        <title>Genome evolution in yeasts.</title>
        <authorList>
            <consortium name="Genolevures"/>
            <person name="Dujon B."/>
            <person name="Sherman D."/>
            <person name="Fischer G."/>
            <person name="Durrens P."/>
            <person name="Casaregola S."/>
            <person name="Lafontaine I."/>
            <person name="de Montigny J."/>
            <person name="Marck C."/>
            <person name="Neuveglise C."/>
            <person name="Talla E."/>
            <person name="Goffard N."/>
            <person name="Frangeul L."/>
            <person name="Aigle M."/>
            <person name="Anthouard V."/>
            <person name="Babour A."/>
            <person name="Barbe V."/>
            <person name="Barnay S."/>
            <person name="Blanchin S."/>
            <person name="Beckerich J.M."/>
            <person name="Beyne E."/>
            <person name="Bleykasten C."/>
            <person name="Boisrame A."/>
            <person name="Boyer J."/>
            <person name="Cattolico L."/>
            <person name="Confanioleri F."/>
            <person name="de Daruvar A."/>
            <person name="Despons L."/>
            <person name="Fabre E."/>
            <person name="Fairhead C."/>
            <person name="Ferry-Dumazet H."/>
            <person name="Groppi A."/>
            <person name="Hantraye F."/>
            <person name="Hennequin C."/>
            <person name="Jauniaux N."/>
            <person name="Joyet P."/>
            <person name="Kachouri R."/>
            <person name="Kerrest A."/>
            <person name="Koszul R."/>
            <person name="Lemaire M."/>
            <person name="Lesur I."/>
            <person name="Ma L."/>
            <person name="Muller H."/>
            <person name="Nicaud J.M."/>
            <person name="Nikolski M."/>
            <person name="Oztas S."/>
            <person name="Ozier-Kalogeropoulos O."/>
            <person name="Pellenz S."/>
            <person name="Potier S."/>
            <person name="Richard G.F."/>
            <person name="Straub M.L."/>
            <person name="Suleau A."/>
            <person name="Swennene D."/>
            <person name="Tekaia F."/>
            <person name="Wesolowski-Louvel M."/>
            <person name="Westhof E."/>
            <person name="Wirth B."/>
            <person name="Zeniou-Meyer M."/>
            <person name="Zivanovic I."/>
            <person name="Bolotin-Fukuhara M."/>
            <person name="Thierry A."/>
            <person name="Bouchier C."/>
            <person name="Caudron B."/>
            <person name="Scarpelli C."/>
            <person name="Gaillardin C."/>
            <person name="Weissenbach J."/>
            <person name="Wincker P."/>
            <person name="Souciet J.L."/>
        </authorList>
    </citation>
    <scope>NUCLEOTIDE SEQUENCE [LARGE SCALE GENOMIC DNA]</scope>
    <source>
        <strain evidence="3">ATCC 36239 / CBS 767 / BCRC 21394 / JCM 1990 / NBRC 0083 / IGC 2968</strain>
    </source>
</reference>
<keyword evidence="3" id="KW-1185">Reference proteome</keyword>
<dbReference type="GeneID" id="2902350"/>
<keyword evidence="1" id="KW-0812">Transmembrane</keyword>
<dbReference type="Proteomes" id="UP000000599">
    <property type="component" value="Chromosome E"/>
</dbReference>
<proteinExistence type="predicted"/>
<feature type="transmembrane region" description="Helical" evidence="1">
    <location>
        <begin position="34"/>
        <end position="57"/>
    </location>
</feature>
<evidence type="ECO:0000313" key="2">
    <source>
        <dbReference type="EMBL" id="CAG88598.2"/>
    </source>
</evidence>
<dbReference type="KEGG" id="dha:DEHA2E23364g"/>
<dbReference type="InParanoid" id="Q6BNA6"/>
<keyword evidence="1" id="KW-0472">Membrane</keyword>
<dbReference type="VEuPathDB" id="FungiDB:DEHA2E23364g"/>
<name>Q6BNA6_DEBHA</name>
<dbReference type="OrthoDB" id="4103527at2759"/>
<dbReference type="AlphaFoldDB" id="Q6BNA6"/>
<accession>Q6BNA6</accession>
<organism evidence="2 3">
    <name type="scientific">Debaryomyces hansenii (strain ATCC 36239 / CBS 767 / BCRC 21394 / JCM 1990 / NBRC 0083 / IGC 2968)</name>
    <name type="common">Yeast</name>
    <name type="synonym">Torulaspora hansenii</name>
    <dbReference type="NCBI Taxonomy" id="284592"/>
    <lineage>
        <taxon>Eukaryota</taxon>
        <taxon>Fungi</taxon>
        <taxon>Dikarya</taxon>
        <taxon>Ascomycota</taxon>
        <taxon>Saccharomycotina</taxon>
        <taxon>Pichiomycetes</taxon>
        <taxon>Debaryomycetaceae</taxon>
        <taxon>Debaryomyces</taxon>
    </lineage>
</organism>
<gene>
    <name evidence="2" type="ordered locus">DEHA2E23364g</name>
</gene>
<evidence type="ECO:0000256" key="1">
    <source>
        <dbReference type="SAM" id="Phobius"/>
    </source>
</evidence>